<evidence type="ECO:0000313" key="4">
    <source>
        <dbReference type="EMBL" id="WIM96595.1"/>
    </source>
</evidence>
<gene>
    <name evidence="4" type="ORF">ACTOB_000037</name>
</gene>
<dbReference type="PROSITE" id="PS51178">
    <property type="entry name" value="PASTA"/>
    <property type="match status" value="1"/>
</dbReference>
<keyword evidence="2" id="KW-1133">Transmembrane helix</keyword>
<feature type="region of interest" description="Disordered" evidence="1">
    <location>
        <begin position="1"/>
        <end position="88"/>
    </location>
</feature>
<keyword evidence="2" id="KW-0812">Transmembrane</keyword>
<keyword evidence="2" id="KW-0472">Membrane</keyword>
<feature type="domain" description="PASTA" evidence="3">
    <location>
        <begin position="176"/>
        <end position="241"/>
    </location>
</feature>
<organism evidence="4 5">
    <name type="scientific">Actinoplanes oblitus</name>
    <dbReference type="NCBI Taxonomy" id="3040509"/>
    <lineage>
        <taxon>Bacteria</taxon>
        <taxon>Bacillati</taxon>
        <taxon>Actinomycetota</taxon>
        <taxon>Actinomycetes</taxon>
        <taxon>Micromonosporales</taxon>
        <taxon>Micromonosporaceae</taxon>
        <taxon>Actinoplanes</taxon>
    </lineage>
</organism>
<reference evidence="4 5" key="1">
    <citation type="submission" date="2023-06" db="EMBL/GenBank/DDBJ databases">
        <authorList>
            <person name="Yushchuk O."/>
            <person name="Binda E."/>
            <person name="Ruckert-Reed C."/>
            <person name="Fedorenko V."/>
            <person name="Kalinowski J."/>
            <person name="Marinelli F."/>
        </authorList>
    </citation>
    <scope>NUCLEOTIDE SEQUENCE [LARGE SCALE GENOMIC DNA]</scope>
    <source>
        <strain evidence="4 5">NRRL 3884</strain>
    </source>
</reference>
<dbReference type="Pfam" id="PF03793">
    <property type="entry name" value="PASTA"/>
    <property type="match status" value="1"/>
</dbReference>
<keyword evidence="5" id="KW-1185">Reference proteome</keyword>
<evidence type="ECO:0000313" key="5">
    <source>
        <dbReference type="Proteomes" id="UP001240150"/>
    </source>
</evidence>
<dbReference type="CDD" id="cd06577">
    <property type="entry name" value="PASTA_pknB"/>
    <property type="match status" value="1"/>
</dbReference>
<feature type="transmembrane region" description="Helical" evidence="2">
    <location>
        <begin position="102"/>
        <end position="127"/>
    </location>
</feature>
<evidence type="ECO:0000259" key="3">
    <source>
        <dbReference type="PROSITE" id="PS51178"/>
    </source>
</evidence>
<dbReference type="Gene3D" id="3.30.10.20">
    <property type="match status" value="1"/>
</dbReference>
<dbReference type="Proteomes" id="UP001240150">
    <property type="component" value="Chromosome"/>
</dbReference>
<dbReference type="InterPro" id="IPR005543">
    <property type="entry name" value="PASTA_dom"/>
</dbReference>
<evidence type="ECO:0000256" key="2">
    <source>
        <dbReference type="SAM" id="Phobius"/>
    </source>
</evidence>
<feature type="compositionally biased region" description="Basic and acidic residues" evidence="1">
    <location>
        <begin position="1"/>
        <end position="13"/>
    </location>
</feature>
<evidence type="ECO:0000256" key="1">
    <source>
        <dbReference type="SAM" id="MobiDB-lite"/>
    </source>
</evidence>
<dbReference type="SMART" id="SM00740">
    <property type="entry name" value="PASTA"/>
    <property type="match status" value="1"/>
</dbReference>
<dbReference type="RefSeq" id="WP_284917871.1">
    <property type="nucleotide sequence ID" value="NZ_CP126980.1"/>
</dbReference>
<protein>
    <submittedName>
        <fullName evidence="4">PASTA domain-containing protein</fullName>
    </submittedName>
</protein>
<name>A0ABY8WFK5_9ACTN</name>
<proteinExistence type="predicted"/>
<dbReference type="EMBL" id="CP126980">
    <property type="protein sequence ID" value="WIM96595.1"/>
    <property type="molecule type" value="Genomic_DNA"/>
</dbReference>
<sequence>MPDERQPGPDETRPMPAVDETAADATQVGPGPSPGATRSGDAAAASTRPMSPVGDWDPDPRGADDAAWTGRAAVRPPGPDENGYADGDWSIVAPEEEATGRWWMPIVVGIVGVTLLALLATGIYLIVRNSRAGVDTPQPTPTQTVTRTVTTAATTEPTTAATTEPTFSAVPTTEPAATEATVPALRGMPVNDAKAALARSGLSYRVILRPSDAEPGTVIDSDPPEGQVVPADTRITLVVAAERTDGPATATTVPTGGATTGP</sequence>
<accession>A0ABY8WFK5</accession>